<keyword evidence="1" id="KW-0812">Transmembrane</keyword>
<feature type="transmembrane region" description="Helical" evidence="1">
    <location>
        <begin position="7"/>
        <end position="26"/>
    </location>
</feature>
<dbReference type="PANTHER" id="PTHR38434">
    <property type="entry name" value="BLL2549 PROTEIN"/>
    <property type="match status" value="1"/>
</dbReference>
<feature type="transmembrane region" description="Helical" evidence="1">
    <location>
        <begin position="769"/>
        <end position="791"/>
    </location>
</feature>
<dbReference type="PANTHER" id="PTHR38434:SF1">
    <property type="entry name" value="BLL2549 PROTEIN"/>
    <property type="match status" value="1"/>
</dbReference>
<keyword evidence="3" id="KW-1185">Reference proteome</keyword>
<feature type="transmembrane region" description="Helical" evidence="1">
    <location>
        <begin position="798"/>
        <end position="815"/>
    </location>
</feature>
<feature type="transmembrane region" description="Helical" evidence="1">
    <location>
        <begin position="475"/>
        <end position="493"/>
    </location>
</feature>
<accession>V2UB09</accession>
<sequence length="858" mass="95971">MLQKKSAVMMSLVLIFSVMLACFAYVFGKSQWLYLLLLAGFGFFIVLILRLQNQVDRLEQRLSDLERQQMPYQSASAPVQVVPPPIPVSIATPPQPVEPQIAFSSQSNPHWQAVLQWLVKGNPILKVAVVLLLIGVVLLLRFASEYWQVSLGMRLLSIGVAGAITTAIGYWLGNRNLRFAVAVQGVGLAVIFLTLIFAYHFLLINSVIMASVVLAGLLCITTWLSLKQKEISLAILALGMAYLAPLLIPQYRPDPVFLWEYYLVVNLAVAAINFVQSWKLLNHLAFFATMGLAGMSLFTHDVDSQRNYLDMLLWLHLALFIWLSIRYSQLMLRQKLELQRYVSILDVGLIFSVPVFGFTLHASLMHQSSHALTLAAAGLAAVYFGLTVWIRQRQAELSLLGKSFMILATAFFALIFPLAKGAHWTSLGWVIQGTALIVWGVTERYRFSRIIGEALLFCSAGALFFQIWSDEVFPILSACIYTLVQSVAVYFLLQDTRTPERRVAAIPPISFFLVFALYSGSAASVEIFHWQAYGLLAKLAVASLLYAVFYVVVTLKQSIEWIAEQLIISTIILIGLIIALEQLQIWQGLQHWKNSGFALFCAVAAVLQSGLLYWTQRQHDSNRLLALLLWASLALAGLGLWVQAPIMALGALPTVWLWTAVIQNNKAWLQHPEIWFCNLLWLLLVNVDQDAIQAYYVIPLFNPIDVLSLAMLCGMLWLQQIQLPSLLWQRFLKASLFFMLLWVLSSVMVRALHHLLNTPLWSVDIWHNGAVQLSLTLLWTLLACVGMTVASRKAMREVWYMGACILAIVVFKLALLDLSQSATLTRVISFIGAGGMMLIIAYLAPLPPASQQPESSAD</sequence>
<dbReference type="PATRIC" id="fig|1341683.3.peg.2151"/>
<dbReference type="HOGENOM" id="CLU_013443_0_0_6"/>
<feature type="transmembrane region" description="Helical" evidence="1">
    <location>
        <begin position="694"/>
        <end position="718"/>
    </location>
</feature>
<protein>
    <recommendedName>
        <fullName evidence="4">DUF2339 domain-containing protein</fullName>
    </recommendedName>
</protein>
<comment type="caution">
    <text evidence="2">The sequence shown here is derived from an EMBL/GenBank/DDBJ whole genome shotgun (WGS) entry which is preliminary data.</text>
</comment>
<dbReference type="EMBL" id="AYEU01000006">
    <property type="protein sequence ID" value="ESK51648.1"/>
    <property type="molecule type" value="Genomic_DNA"/>
</dbReference>
<feature type="transmembrane region" description="Helical" evidence="1">
    <location>
        <begin position="311"/>
        <end position="329"/>
    </location>
</feature>
<feature type="transmembrane region" description="Helical" evidence="1">
    <location>
        <begin position="730"/>
        <end position="749"/>
    </location>
</feature>
<feature type="transmembrane region" description="Helical" evidence="1">
    <location>
        <begin position="207"/>
        <end position="226"/>
    </location>
</feature>
<feature type="transmembrane region" description="Helical" evidence="1">
    <location>
        <begin position="627"/>
        <end position="648"/>
    </location>
</feature>
<feature type="transmembrane region" description="Helical" evidence="1">
    <location>
        <begin position="505"/>
        <end position="524"/>
    </location>
</feature>
<organism evidence="2 3">
    <name type="scientific">Acinetobacter brisouii CIP 110357</name>
    <dbReference type="NCBI Taxonomy" id="1341683"/>
    <lineage>
        <taxon>Bacteria</taxon>
        <taxon>Pseudomonadati</taxon>
        <taxon>Pseudomonadota</taxon>
        <taxon>Gammaproteobacteria</taxon>
        <taxon>Moraxellales</taxon>
        <taxon>Moraxellaceae</taxon>
        <taxon>Acinetobacter</taxon>
    </lineage>
</organism>
<keyword evidence="1" id="KW-1133">Transmembrane helix</keyword>
<dbReference type="Proteomes" id="UP000018418">
    <property type="component" value="Unassembled WGS sequence"/>
</dbReference>
<dbReference type="STRING" id="396323.VH98_13465"/>
<dbReference type="PROSITE" id="PS51257">
    <property type="entry name" value="PROKAR_LIPOPROTEIN"/>
    <property type="match status" value="1"/>
</dbReference>
<dbReference type="Pfam" id="PF10101">
    <property type="entry name" value="DUF2339"/>
    <property type="match status" value="1"/>
</dbReference>
<feature type="transmembrane region" description="Helical" evidence="1">
    <location>
        <begin position="179"/>
        <end position="201"/>
    </location>
</feature>
<dbReference type="OrthoDB" id="207428at2"/>
<feature type="transmembrane region" description="Helical" evidence="1">
    <location>
        <begin position="565"/>
        <end position="585"/>
    </location>
</feature>
<proteinExistence type="predicted"/>
<evidence type="ECO:0008006" key="4">
    <source>
        <dbReference type="Google" id="ProtNLM"/>
    </source>
</evidence>
<evidence type="ECO:0000313" key="3">
    <source>
        <dbReference type="Proteomes" id="UP000018418"/>
    </source>
</evidence>
<feature type="transmembrane region" description="Helical" evidence="1">
    <location>
        <begin position="32"/>
        <end position="51"/>
    </location>
</feature>
<feature type="transmembrane region" description="Helical" evidence="1">
    <location>
        <begin position="280"/>
        <end position="299"/>
    </location>
</feature>
<feature type="transmembrane region" description="Helical" evidence="1">
    <location>
        <begin position="370"/>
        <end position="390"/>
    </location>
</feature>
<evidence type="ECO:0000256" key="1">
    <source>
        <dbReference type="SAM" id="Phobius"/>
    </source>
</evidence>
<feature type="transmembrane region" description="Helical" evidence="1">
    <location>
        <begin position="155"/>
        <end position="172"/>
    </location>
</feature>
<feature type="transmembrane region" description="Helical" evidence="1">
    <location>
        <begin position="827"/>
        <end position="846"/>
    </location>
</feature>
<feature type="transmembrane region" description="Helical" evidence="1">
    <location>
        <begin position="530"/>
        <end position="553"/>
    </location>
</feature>
<feature type="transmembrane region" description="Helical" evidence="1">
    <location>
        <begin position="233"/>
        <end position="251"/>
    </location>
</feature>
<feature type="transmembrane region" description="Helical" evidence="1">
    <location>
        <begin position="124"/>
        <end position="143"/>
    </location>
</feature>
<gene>
    <name evidence="2" type="ORF">P255_02176</name>
</gene>
<keyword evidence="1" id="KW-0472">Membrane</keyword>
<feature type="transmembrane region" description="Helical" evidence="1">
    <location>
        <begin position="397"/>
        <end position="416"/>
    </location>
</feature>
<name>V2UB09_9GAMM</name>
<dbReference type="RefSeq" id="WP_004902039.1">
    <property type="nucleotide sequence ID" value="NZ_BBTI01000022.1"/>
</dbReference>
<feature type="transmembrane region" description="Helical" evidence="1">
    <location>
        <begin position="257"/>
        <end position="275"/>
    </location>
</feature>
<dbReference type="InterPro" id="IPR019286">
    <property type="entry name" value="DUF2339_TM"/>
</dbReference>
<evidence type="ECO:0000313" key="2">
    <source>
        <dbReference type="EMBL" id="ESK51648.1"/>
    </source>
</evidence>
<feature type="transmembrane region" description="Helical" evidence="1">
    <location>
        <begin position="422"/>
        <end position="441"/>
    </location>
</feature>
<feature type="transmembrane region" description="Helical" evidence="1">
    <location>
        <begin position="450"/>
        <end position="469"/>
    </location>
</feature>
<feature type="transmembrane region" description="Helical" evidence="1">
    <location>
        <begin position="597"/>
        <end position="615"/>
    </location>
</feature>
<dbReference type="AlphaFoldDB" id="V2UB09"/>
<feature type="transmembrane region" description="Helical" evidence="1">
    <location>
        <begin position="341"/>
        <end position="364"/>
    </location>
</feature>
<reference evidence="2 3" key="1">
    <citation type="submission" date="2013-10" db="EMBL/GenBank/DDBJ databases">
        <title>The Genome Sequence of Acinetobacter brisouii CIP 110357.</title>
        <authorList>
            <consortium name="The Broad Institute Genomics Platform"/>
            <consortium name="The Broad Institute Genome Sequencing Center for Infectious Disease"/>
            <person name="Cerqueira G."/>
            <person name="Feldgarden M."/>
            <person name="Courvalin P."/>
            <person name="Grillot-Courvalin C."/>
            <person name="Clermont D."/>
            <person name="Rocha E."/>
            <person name="Yoon E.-J."/>
            <person name="Nemec A."/>
            <person name="Young S.K."/>
            <person name="Zeng Q."/>
            <person name="Gargeya S."/>
            <person name="Fitzgerald M."/>
            <person name="Abouelleil A."/>
            <person name="Alvarado L."/>
            <person name="Berlin A.M."/>
            <person name="Chapman S.B."/>
            <person name="Gainer-Dewar J."/>
            <person name="Goldberg J."/>
            <person name="Gnerre S."/>
            <person name="Griggs A."/>
            <person name="Gujja S."/>
            <person name="Hansen M."/>
            <person name="Howarth C."/>
            <person name="Imamovic A."/>
            <person name="Ireland A."/>
            <person name="Larimer J."/>
            <person name="McCowan C."/>
            <person name="Murphy C."/>
            <person name="Pearson M."/>
            <person name="Poon T.W."/>
            <person name="Priest M."/>
            <person name="Roberts A."/>
            <person name="Saif S."/>
            <person name="Shea T."/>
            <person name="Sykes S."/>
            <person name="Wortman J."/>
            <person name="Nusbaum C."/>
            <person name="Birren B."/>
        </authorList>
    </citation>
    <scope>NUCLEOTIDE SEQUENCE [LARGE SCALE GENOMIC DNA]</scope>
    <source>
        <strain evidence="2 3">CIP 110357</strain>
    </source>
</reference>